<dbReference type="EC" id="3.1.26.4" evidence="5"/>
<dbReference type="FunFam" id="3.40.970.10:FF:000002">
    <property type="entry name" value="Ribonuclease H"/>
    <property type="match status" value="1"/>
</dbReference>
<evidence type="ECO:0000256" key="5">
    <source>
        <dbReference type="ARBA" id="ARBA00012180"/>
    </source>
</evidence>
<dbReference type="InterPro" id="IPR036397">
    <property type="entry name" value="RNaseH_sf"/>
</dbReference>
<sequence>MADVAGSNGNGFTAVNPTPTSATQPTQTAGTKRKRDSRAQLKFYAVRVGKEPGIYHSWAECLHQVRGFSKAMFKSFTSLSEAEAFVNNEGTSMGEQKVTKWYGVQAGRNPGVYTTWQDVLEQITGWKGPKHRGFKTRTEAEQYVAEGQQRFANADVPMDSVEPGEPDQKKLKSSKSKKSNGIKQEGSPPPGEQGEYEPGEAPLPSDAEDGFDNSIILDPTTNGARYKTREERERTNYQAVRPAKDAAIRIYTDGSSLANGSANAWGGVGVYFGPADKRNISEPLQGTKQTNQRAELTAIVRALEVAPKDRKIVIVSDSKYAIDCVTEWFRNWQRNGWVNSSRKPVENKDLIQKILYMLEERFELNEYRMDDGETDLEDSRGHWDRGPGGVRFEWVKGHAKDEGNNAADELATAGARTAKELGADVRFDDDDDDDDDDDEGWGVGI</sequence>
<keyword evidence="11" id="KW-0460">Magnesium</keyword>
<dbReference type="GO" id="GO:0046872">
    <property type="term" value="F:metal ion binding"/>
    <property type="evidence" value="ECO:0007669"/>
    <property type="project" value="UniProtKB-KW"/>
</dbReference>
<dbReference type="SUPFAM" id="SSF53098">
    <property type="entry name" value="Ribonuclease H-like"/>
    <property type="match status" value="1"/>
</dbReference>
<dbReference type="GO" id="GO:0043137">
    <property type="term" value="P:DNA replication, removal of RNA primer"/>
    <property type="evidence" value="ECO:0007669"/>
    <property type="project" value="TreeGrafter"/>
</dbReference>
<dbReference type="FunFam" id="3.40.970.10:FF:000001">
    <property type="entry name" value="Ribonuclease H1"/>
    <property type="match status" value="1"/>
</dbReference>
<dbReference type="InterPro" id="IPR009027">
    <property type="entry name" value="Ribosomal_bL9/RNase_H1_N"/>
</dbReference>
<gene>
    <name evidence="14" type="ORF">AC579_10290</name>
</gene>
<feature type="compositionally biased region" description="Acidic residues" evidence="12">
    <location>
        <begin position="427"/>
        <end position="445"/>
    </location>
</feature>
<comment type="caution">
    <text evidence="14">The sequence shown here is derived from an EMBL/GenBank/DDBJ whole genome shotgun (WGS) entry which is preliminary data.</text>
</comment>
<feature type="domain" description="RNase H type-1" evidence="13">
    <location>
        <begin position="244"/>
        <end position="416"/>
    </location>
</feature>
<evidence type="ECO:0000256" key="6">
    <source>
        <dbReference type="ARBA" id="ARBA00017721"/>
    </source>
</evidence>
<evidence type="ECO:0000256" key="9">
    <source>
        <dbReference type="ARBA" id="ARBA00022759"/>
    </source>
</evidence>
<dbReference type="AlphaFoldDB" id="A0A139ICG1"/>
<dbReference type="Pfam" id="PF00075">
    <property type="entry name" value="RNase_H"/>
    <property type="match status" value="1"/>
</dbReference>
<proteinExistence type="inferred from homology"/>
<dbReference type="Pfam" id="PF01693">
    <property type="entry name" value="Cauli_VI"/>
    <property type="match status" value="2"/>
</dbReference>
<comment type="function">
    <text evidence="3">Endonuclease that specifically degrades the RNA of RNA-DNA hybrids.</text>
</comment>
<keyword evidence="10" id="KW-0378">Hydrolase</keyword>
<dbReference type="CDD" id="cd09280">
    <property type="entry name" value="RNase_HI_eukaryote_like"/>
    <property type="match status" value="1"/>
</dbReference>
<dbReference type="GO" id="GO:0004523">
    <property type="term" value="F:RNA-DNA hybrid ribonuclease activity"/>
    <property type="evidence" value="ECO:0007669"/>
    <property type="project" value="UniProtKB-EC"/>
</dbReference>
<keyword evidence="7" id="KW-0540">Nuclease</keyword>
<evidence type="ECO:0000256" key="10">
    <source>
        <dbReference type="ARBA" id="ARBA00022801"/>
    </source>
</evidence>
<dbReference type="PANTHER" id="PTHR10642:SF26">
    <property type="entry name" value="RIBONUCLEASE H1"/>
    <property type="match status" value="1"/>
</dbReference>
<evidence type="ECO:0000256" key="12">
    <source>
        <dbReference type="SAM" id="MobiDB-lite"/>
    </source>
</evidence>
<keyword evidence="8" id="KW-0479">Metal-binding</keyword>
<dbReference type="Gene3D" id="3.30.420.10">
    <property type="entry name" value="Ribonuclease H-like superfamily/Ribonuclease H"/>
    <property type="match status" value="1"/>
</dbReference>
<dbReference type="Proteomes" id="UP000073492">
    <property type="component" value="Unassembled WGS sequence"/>
</dbReference>
<dbReference type="PROSITE" id="PS50879">
    <property type="entry name" value="RNASE_H_1"/>
    <property type="match status" value="1"/>
</dbReference>
<comment type="catalytic activity">
    <reaction evidence="1">
        <text>Endonucleolytic cleavage to 5'-phosphomonoester.</text>
        <dbReference type="EC" id="3.1.26.4"/>
    </reaction>
</comment>
<comment type="similarity">
    <text evidence="4">Belongs to the RNase H family.</text>
</comment>
<protein>
    <recommendedName>
        <fullName evidence="6">Ribonuclease H</fullName>
        <ecNumber evidence="5">3.1.26.4</ecNumber>
    </recommendedName>
</protein>
<dbReference type="Gene3D" id="3.40.970.10">
    <property type="entry name" value="Ribonuclease H1, N-terminal domain"/>
    <property type="match status" value="2"/>
</dbReference>
<evidence type="ECO:0000259" key="13">
    <source>
        <dbReference type="PROSITE" id="PS50879"/>
    </source>
</evidence>
<feature type="region of interest" description="Disordered" evidence="12">
    <location>
        <begin position="421"/>
        <end position="445"/>
    </location>
</feature>
<keyword evidence="9" id="KW-0255">Endonuclease</keyword>
<dbReference type="PANTHER" id="PTHR10642">
    <property type="entry name" value="RIBONUCLEASE H1"/>
    <property type="match status" value="1"/>
</dbReference>
<feature type="region of interest" description="Disordered" evidence="12">
    <location>
        <begin position="151"/>
        <end position="236"/>
    </location>
</feature>
<evidence type="ECO:0000256" key="1">
    <source>
        <dbReference type="ARBA" id="ARBA00000077"/>
    </source>
</evidence>
<evidence type="ECO:0000256" key="4">
    <source>
        <dbReference type="ARBA" id="ARBA00005300"/>
    </source>
</evidence>
<evidence type="ECO:0000256" key="7">
    <source>
        <dbReference type="ARBA" id="ARBA00022722"/>
    </source>
</evidence>
<reference evidence="14 15" key="1">
    <citation type="submission" date="2015-07" db="EMBL/GenBank/DDBJ databases">
        <title>Comparative genomics of the Sigatoka disease complex on banana suggests a link between parallel evolutionary changes in Pseudocercospora fijiensis and Pseudocercospora eumusae and increased virulence on the banana host.</title>
        <authorList>
            <person name="Chang T.-C."/>
            <person name="Salvucci A."/>
            <person name="Crous P.W."/>
            <person name="Stergiopoulos I."/>
        </authorList>
    </citation>
    <scope>NUCLEOTIDE SEQUENCE [LARGE SCALE GENOMIC DNA]</scope>
    <source>
        <strain evidence="14 15">CBS 116634</strain>
    </source>
</reference>
<keyword evidence="15" id="KW-1185">Reference proteome</keyword>
<evidence type="ECO:0000256" key="8">
    <source>
        <dbReference type="ARBA" id="ARBA00022723"/>
    </source>
</evidence>
<dbReference type="InterPro" id="IPR011320">
    <property type="entry name" value="RNase_H1_N"/>
</dbReference>
<dbReference type="InterPro" id="IPR050092">
    <property type="entry name" value="RNase_H"/>
</dbReference>
<feature type="compositionally biased region" description="Basic residues" evidence="12">
    <location>
        <begin position="171"/>
        <end position="180"/>
    </location>
</feature>
<feature type="compositionally biased region" description="Low complexity" evidence="12">
    <location>
        <begin position="17"/>
        <end position="30"/>
    </location>
</feature>
<dbReference type="OrthoDB" id="407198at2759"/>
<organism evidence="14 15">
    <name type="scientific">Pseudocercospora musae</name>
    <dbReference type="NCBI Taxonomy" id="113226"/>
    <lineage>
        <taxon>Eukaryota</taxon>
        <taxon>Fungi</taxon>
        <taxon>Dikarya</taxon>
        <taxon>Ascomycota</taxon>
        <taxon>Pezizomycotina</taxon>
        <taxon>Dothideomycetes</taxon>
        <taxon>Dothideomycetidae</taxon>
        <taxon>Mycosphaerellales</taxon>
        <taxon>Mycosphaerellaceae</taxon>
        <taxon>Pseudocercospora</taxon>
    </lineage>
</organism>
<accession>A0A139ICG1</accession>
<dbReference type="GO" id="GO:0003676">
    <property type="term" value="F:nucleic acid binding"/>
    <property type="evidence" value="ECO:0007669"/>
    <property type="project" value="InterPro"/>
</dbReference>
<dbReference type="EMBL" id="LFZO01000152">
    <property type="protein sequence ID" value="KXT12418.1"/>
    <property type="molecule type" value="Genomic_DNA"/>
</dbReference>
<feature type="region of interest" description="Disordered" evidence="12">
    <location>
        <begin position="1"/>
        <end position="37"/>
    </location>
</feature>
<name>A0A139ICG1_9PEZI</name>
<evidence type="ECO:0000313" key="14">
    <source>
        <dbReference type="EMBL" id="KXT12418.1"/>
    </source>
</evidence>
<dbReference type="FunFam" id="3.30.420.10:FF:000090">
    <property type="entry name" value="Ribonuclease H"/>
    <property type="match status" value="1"/>
</dbReference>
<evidence type="ECO:0000256" key="11">
    <source>
        <dbReference type="ARBA" id="ARBA00022842"/>
    </source>
</evidence>
<dbReference type="InterPro" id="IPR037056">
    <property type="entry name" value="RNase_H1_N_sf"/>
</dbReference>
<dbReference type="STRING" id="113226.A0A139ICG1"/>
<evidence type="ECO:0000256" key="3">
    <source>
        <dbReference type="ARBA" id="ARBA00004065"/>
    </source>
</evidence>
<dbReference type="InterPro" id="IPR002156">
    <property type="entry name" value="RNaseH_domain"/>
</dbReference>
<evidence type="ECO:0000256" key="2">
    <source>
        <dbReference type="ARBA" id="ARBA00001946"/>
    </source>
</evidence>
<evidence type="ECO:0000313" key="15">
    <source>
        <dbReference type="Proteomes" id="UP000073492"/>
    </source>
</evidence>
<comment type="cofactor">
    <cofactor evidence="2">
        <name>Mg(2+)</name>
        <dbReference type="ChEBI" id="CHEBI:18420"/>
    </cofactor>
</comment>
<dbReference type="InterPro" id="IPR012337">
    <property type="entry name" value="RNaseH-like_sf"/>
</dbReference>
<dbReference type="SUPFAM" id="SSF55658">
    <property type="entry name" value="L9 N-domain-like"/>
    <property type="match status" value="2"/>
</dbReference>